<dbReference type="EMBL" id="CVRI01000075">
    <property type="protein sequence ID" value="CRL08405.1"/>
    <property type="molecule type" value="Genomic_DNA"/>
</dbReference>
<protein>
    <submittedName>
        <fullName evidence="1">CLUMA_CG021444, isoform A</fullName>
    </submittedName>
</protein>
<evidence type="ECO:0000313" key="1">
    <source>
        <dbReference type="EMBL" id="CRL08405.1"/>
    </source>
</evidence>
<organism evidence="1 2">
    <name type="scientific">Clunio marinus</name>
    <dbReference type="NCBI Taxonomy" id="568069"/>
    <lineage>
        <taxon>Eukaryota</taxon>
        <taxon>Metazoa</taxon>
        <taxon>Ecdysozoa</taxon>
        <taxon>Arthropoda</taxon>
        <taxon>Hexapoda</taxon>
        <taxon>Insecta</taxon>
        <taxon>Pterygota</taxon>
        <taxon>Neoptera</taxon>
        <taxon>Endopterygota</taxon>
        <taxon>Diptera</taxon>
        <taxon>Nematocera</taxon>
        <taxon>Chironomoidea</taxon>
        <taxon>Chironomidae</taxon>
        <taxon>Clunio</taxon>
    </lineage>
</organism>
<keyword evidence="2" id="KW-1185">Reference proteome</keyword>
<dbReference type="Proteomes" id="UP000183832">
    <property type="component" value="Unassembled WGS sequence"/>
</dbReference>
<reference evidence="1 2" key="1">
    <citation type="submission" date="2015-04" db="EMBL/GenBank/DDBJ databases">
        <authorList>
            <person name="Syromyatnikov M.Y."/>
            <person name="Popov V.N."/>
        </authorList>
    </citation>
    <scope>NUCLEOTIDE SEQUENCE [LARGE SCALE GENOMIC DNA]</scope>
</reference>
<proteinExistence type="predicted"/>
<evidence type="ECO:0000313" key="2">
    <source>
        <dbReference type="Proteomes" id="UP000183832"/>
    </source>
</evidence>
<dbReference type="AlphaFoldDB" id="A0A1J1J7J7"/>
<name>A0A1J1J7J7_9DIPT</name>
<gene>
    <name evidence="1" type="ORF">CLUMA_CG021444</name>
</gene>
<accession>A0A1J1J7J7</accession>
<sequence>MKLKNFYIIYAIPYSIKINTSTKRKAKNKFDESLEQPSKEKLFSWLNKKESDKTICGLGDLVMTVLFPCYQTNHFRLVLFEDGVKAMELPSLVRRMRLANLFRKVLNNKRFKIWDTGGVVELRENMLSS</sequence>